<proteinExistence type="predicted"/>
<dbReference type="Gene3D" id="1.10.238.10">
    <property type="entry name" value="EF-hand"/>
    <property type="match status" value="1"/>
</dbReference>
<evidence type="ECO:0000256" key="5">
    <source>
        <dbReference type="SAM" id="Coils"/>
    </source>
</evidence>
<feature type="coiled-coil region" evidence="5">
    <location>
        <begin position="72"/>
        <end position="99"/>
    </location>
</feature>
<keyword evidence="4" id="KW-0106">Calcium</keyword>
<feature type="domain" description="EF-hand" evidence="6">
    <location>
        <begin position="122"/>
        <end position="155"/>
    </location>
</feature>
<dbReference type="InterPro" id="IPR039647">
    <property type="entry name" value="EF_hand_pair_protein_CML-like"/>
</dbReference>
<dbReference type="EMBL" id="CP136890">
    <property type="protein sequence ID" value="WOK93654.1"/>
    <property type="molecule type" value="Genomic_DNA"/>
</dbReference>
<dbReference type="InterPro" id="IPR018247">
    <property type="entry name" value="EF_Hand_1_Ca_BS"/>
</dbReference>
<dbReference type="Proteomes" id="UP001327560">
    <property type="component" value="Chromosome 1"/>
</dbReference>
<gene>
    <name evidence="7" type="ORF">Cni_G02354</name>
</gene>
<dbReference type="Pfam" id="PF13499">
    <property type="entry name" value="EF-hand_7"/>
    <property type="match status" value="1"/>
</dbReference>
<evidence type="ECO:0000313" key="7">
    <source>
        <dbReference type="EMBL" id="WOK93654.1"/>
    </source>
</evidence>
<evidence type="ECO:0000256" key="3">
    <source>
        <dbReference type="ARBA" id="ARBA00022737"/>
    </source>
</evidence>
<dbReference type="PROSITE" id="PS00018">
    <property type="entry name" value="EF_HAND_1"/>
    <property type="match status" value="2"/>
</dbReference>
<sequence length="155" mass="17723">MAYFFLRHFNALLCIFKRLRYFFRVHVEYKLKLADHGEVGEDSFSGHDAETVMRRLGLWNSSEVESGGLLVMDGANRLLEEKEASLEELEEAFEVFDENGNGVISAEEVRSVMQMLGFEEGREVEECRRMIEAYDGDGDGALTFSEFKKMLTSAL</sequence>
<name>A0AAQ3Q287_9LILI</name>
<keyword evidence="8" id="KW-1185">Reference proteome</keyword>
<evidence type="ECO:0000256" key="1">
    <source>
        <dbReference type="ARBA" id="ARBA00003291"/>
    </source>
</evidence>
<keyword evidence="3" id="KW-0677">Repeat</keyword>
<evidence type="ECO:0000259" key="6">
    <source>
        <dbReference type="PROSITE" id="PS50222"/>
    </source>
</evidence>
<evidence type="ECO:0000256" key="4">
    <source>
        <dbReference type="ARBA" id="ARBA00022837"/>
    </source>
</evidence>
<dbReference type="GO" id="GO:0005509">
    <property type="term" value="F:calcium ion binding"/>
    <property type="evidence" value="ECO:0007669"/>
    <property type="project" value="InterPro"/>
</dbReference>
<dbReference type="PANTHER" id="PTHR10891">
    <property type="entry name" value="EF-HAND CALCIUM-BINDING DOMAIN CONTAINING PROTEIN"/>
    <property type="match status" value="1"/>
</dbReference>
<feature type="domain" description="EF-hand" evidence="6">
    <location>
        <begin position="84"/>
        <end position="119"/>
    </location>
</feature>
<dbReference type="AlphaFoldDB" id="A0AAQ3Q287"/>
<evidence type="ECO:0000313" key="8">
    <source>
        <dbReference type="Proteomes" id="UP001327560"/>
    </source>
</evidence>
<evidence type="ECO:0000256" key="2">
    <source>
        <dbReference type="ARBA" id="ARBA00022723"/>
    </source>
</evidence>
<accession>A0AAQ3Q287</accession>
<keyword evidence="2" id="KW-0479">Metal-binding</keyword>
<reference evidence="7 8" key="1">
    <citation type="submission" date="2023-10" db="EMBL/GenBank/DDBJ databases">
        <title>Chromosome-scale genome assembly provides insights into flower coloration mechanisms of Canna indica.</title>
        <authorList>
            <person name="Li C."/>
        </authorList>
    </citation>
    <scope>NUCLEOTIDE SEQUENCE [LARGE SCALE GENOMIC DNA]</scope>
    <source>
        <tissue evidence="7">Flower</tissue>
    </source>
</reference>
<comment type="function">
    <text evidence="1">Potential calcium sensor.</text>
</comment>
<organism evidence="7 8">
    <name type="scientific">Canna indica</name>
    <name type="common">Indian-shot</name>
    <dbReference type="NCBI Taxonomy" id="4628"/>
    <lineage>
        <taxon>Eukaryota</taxon>
        <taxon>Viridiplantae</taxon>
        <taxon>Streptophyta</taxon>
        <taxon>Embryophyta</taxon>
        <taxon>Tracheophyta</taxon>
        <taxon>Spermatophyta</taxon>
        <taxon>Magnoliopsida</taxon>
        <taxon>Liliopsida</taxon>
        <taxon>Zingiberales</taxon>
        <taxon>Cannaceae</taxon>
        <taxon>Canna</taxon>
    </lineage>
</organism>
<keyword evidence="5" id="KW-0175">Coiled coil</keyword>
<dbReference type="SUPFAM" id="SSF47473">
    <property type="entry name" value="EF-hand"/>
    <property type="match status" value="1"/>
</dbReference>
<dbReference type="PROSITE" id="PS50222">
    <property type="entry name" value="EF_HAND_2"/>
    <property type="match status" value="2"/>
</dbReference>
<protein>
    <submittedName>
        <fullName evidence="7">Calmodulin-like protein 7</fullName>
    </submittedName>
</protein>
<dbReference type="FunFam" id="1.10.238.10:FF:000089">
    <property type="entry name" value="calmodulin-like protein 3"/>
    <property type="match status" value="1"/>
</dbReference>
<dbReference type="CDD" id="cd00051">
    <property type="entry name" value="EFh"/>
    <property type="match status" value="1"/>
</dbReference>
<dbReference type="SMART" id="SM00054">
    <property type="entry name" value="EFh"/>
    <property type="match status" value="2"/>
</dbReference>
<dbReference type="InterPro" id="IPR011992">
    <property type="entry name" value="EF-hand-dom_pair"/>
</dbReference>
<dbReference type="InterPro" id="IPR002048">
    <property type="entry name" value="EF_hand_dom"/>
</dbReference>